<reference evidence="2 3" key="1">
    <citation type="submission" date="2021-06" db="EMBL/GenBank/DDBJ databases">
        <authorList>
            <person name="Sun Q."/>
            <person name="Li D."/>
        </authorList>
    </citation>
    <scope>NUCLEOTIDE SEQUENCE [LARGE SCALE GENOMIC DNA]</scope>
    <source>
        <strain evidence="2 3">MSJd-7</strain>
    </source>
</reference>
<dbReference type="CDD" id="cd07043">
    <property type="entry name" value="STAS_anti-anti-sigma_factors"/>
    <property type="match status" value="1"/>
</dbReference>
<dbReference type="InterPro" id="IPR002645">
    <property type="entry name" value="STAS_dom"/>
</dbReference>
<dbReference type="PANTHER" id="PTHR33495">
    <property type="entry name" value="ANTI-SIGMA FACTOR ANTAGONIST TM_1081-RELATED-RELATED"/>
    <property type="match status" value="1"/>
</dbReference>
<feature type="domain" description="STAS" evidence="1">
    <location>
        <begin position="12"/>
        <end position="108"/>
    </location>
</feature>
<comment type="caution">
    <text evidence="2">The sequence shown here is derived from an EMBL/GenBank/DDBJ whole genome shotgun (WGS) entry which is preliminary data.</text>
</comment>
<dbReference type="PANTHER" id="PTHR33495:SF2">
    <property type="entry name" value="ANTI-SIGMA FACTOR ANTAGONIST TM_1081-RELATED"/>
    <property type="match status" value="1"/>
</dbReference>
<dbReference type="EMBL" id="JAHLQI010000001">
    <property type="protein sequence ID" value="MBU5489270.1"/>
    <property type="molecule type" value="Genomic_DNA"/>
</dbReference>
<organism evidence="2 3">
    <name type="scientific">Butyricicoccus intestinisimiae</name>
    <dbReference type="NCBI Taxonomy" id="2841509"/>
    <lineage>
        <taxon>Bacteria</taxon>
        <taxon>Bacillati</taxon>
        <taxon>Bacillota</taxon>
        <taxon>Clostridia</taxon>
        <taxon>Eubacteriales</taxon>
        <taxon>Butyricicoccaceae</taxon>
        <taxon>Butyricicoccus</taxon>
    </lineage>
</organism>
<dbReference type="RefSeq" id="WP_216468877.1">
    <property type="nucleotide sequence ID" value="NZ_JAHLQI010000001.1"/>
</dbReference>
<evidence type="ECO:0000259" key="1">
    <source>
        <dbReference type="PROSITE" id="PS50801"/>
    </source>
</evidence>
<keyword evidence="3" id="KW-1185">Reference proteome</keyword>
<evidence type="ECO:0000313" key="2">
    <source>
        <dbReference type="EMBL" id="MBU5489270.1"/>
    </source>
</evidence>
<dbReference type="Pfam" id="PF01740">
    <property type="entry name" value="STAS"/>
    <property type="match status" value="1"/>
</dbReference>
<dbReference type="PROSITE" id="PS50801">
    <property type="entry name" value="STAS"/>
    <property type="match status" value="1"/>
</dbReference>
<proteinExistence type="predicted"/>
<evidence type="ECO:0000313" key="3">
    <source>
        <dbReference type="Proteomes" id="UP000783588"/>
    </source>
</evidence>
<name>A0ABS6ENK0_9FIRM</name>
<sequence length="119" mass="13111">MKCSHKREKQGIVIRFCGELGHHEAAQCVEYLEKTMILYANDPIILDLSGLTFMDSSGIAVVLGAQRNLLGAGQTFCVIRTPPSAMRIFKAAGIQKRVQFLPDLPTLHLEEEEPVCAGK</sequence>
<dbReference type="NCBIfam" id="TIGR00377">
    <property type="entry name" value="ant_ant_sig"/>
    <property type="match status" value="1"/>
</dbReference>
<dbReference type="InterPro" id="IPR003658">
    <property type="entry name" value="Anti-sigma_ant"/>
</dbReference>
<protein>
    <submittedName>
        <fullName evidence="2">Anti-sigma factor antagonist</fullName>
    </submittedName>
</protein>
<accession>A0ABS6ENK0</accession>
<dbReference type="Proteomes" id="UP000783588">
    <property type="component" value="Unassembled WGS sequence"/>
</dbReference>
<gene>
    <name evidence="2" type="ORF">KQI75_01275</name>
</gene>